<protein>
    <recommendedName>
        <fullName evidence="3">DUF2917 domain-containing protein</fullName>
    </recommendedName>
</protein>
<dbReference type="RefSeq" id="WP_168052975.1">
    <property type="nucleotide sequence ID" value="NZ_JAAOZT010000002.1"/>
</dbReference>
<dbReference type="Pfam" id="PF11142">
    <property type="entry name" value="DUF2917"/>
    <property type="match status" value="1"/>
</dbReference>
<evidence type="ECO:0000313" key="2">
    <source>
        <dbReference type="Proteomes" id="UP000571084"/>
    </source>
</evidence>
<keyword evidence="2" id="KW-1185">Reference proteome</keyword>
<gene>
    <name evidence="1" type="ORF">HNR39_000594</name>
</gene>
<accession>A0A840RPX8</accession>
<reference evidence="1 2" key="1">
    <citation type="submission" date="2020-08" db="EMBL/GenBank/DDBJ databases">
        <title>Genomic Encyclopedia of Type Strains, Phase IV (KMG-IV): sequencing the most valuable type-strain genomes for metagenomic binning, comparative biology and taxonomic classification.</title>
        <authorList>
            <person name="Goeker M."/>
        </authorList>
    </citation>
    <scope>NUCLEOTIDE SEQUENCE [LARGE SCALE GENOMIC DNA]</scope>
    <source>
        <strain evidence="1 2">DSM 23240</strain>
    </source>
</reference>
<evidence type="ECO:0008006" key="3">
    <source>
        <dbReference type="Google" id="ProtNLM"/>
    </source>
</evidence>
<proteinExistence type="predicted"/>
<dbReference type="Proteomes" id="UP000571084">
    <property type="component" value="Unassembled WGS sequence"/>
</dbReference>
<name>A0A840RPX8_9BURK</name>
<comment type="caution">
    <text evidence="1">The sequence shown here is derived from an EMBL/GenBank/DDBJ whole genome shotgun (WGS) entry which is preliminary data.</text>
</comment>
<sequence>MTKLFMKESHTMNVGEVLSGVALRPCTLRVLAGRVWITREGDIHDHWLSAGERLSIRPDQLIVVEADGATSQVDIACVNNRGALTAIMRRFGGALRQPFHPVTGGAA</sequence>
<evidence type="ECO:0000313" key="1">
    <source>
        <dbReference type="EMBL" id="MBB5198784.1"/>
    </source>
</evidence>
<organism evidence="1 2">
    <name type="scientific">Glaciimonas immobilis</name>
    <dbReference type="NCBI Taxonomy" id="728004"/>
    <lineage>
        <taxon>Bacteria</taxon>
        <taxon>Pseudomonadati</taxon>
        <taxon>Pseudomonadota</taxon>
        <taxon>Betaproteobacteria</taxon>
        <taxon>Burkholderiales</taxon>
        <taxon>Oxalobacteraceae</taxon>
        <taxon>Glaciimonas</taxon>
    </lineage>
</organism>
<dbReference type="AlphaFoldDB" id="A0A840RPX8"/>
<dbReference type="InterPro" id="IPR021317">
    <property type="entry name" value="DUF2917"/>
</dbReference>
<dbReference type="EMBL" id="JACHHQ010000001">
    <property type="protein sequence ID" value="MBB5198784.1"/>
    <property type="molecule type" value="Genomic_DNA"/>
</dbReference>